<dbReference type="GeneID" id="67011205"/>
<dbReference type="Pfam" id="PF12796">
    <property type="entry name" value="Ank_2"/>
    <property type="match status" value="1"/>
</dbReference>
<dbReference type="PANTHER" id="PTHR24198:SF165">
    <property type="entry name" value="ANKYRIN REPEAT-CONTAINING PROTEIN-RELATED"/>
    <property type="match status" value="1"/>
</dbReference>
<keyword evidence="1" id="KW-0677">Repeat</keyword>
<dbReference type="PROSITE" id="PS50088">
    <property type="entry name" value="ANK_REPEAT"/>
    <property type="match status" value="1"/>
</dbReference>
<accession>A0A8J2IEZ0</accession>
<evidence type="ECO:0008006" key="6">
    <source>
        <dbReference type="Google" id="ProtNLM"/>
    </source>
</evidence>
<organism evidence="4 5">
    <name type="scientific">Alternaria atra</name>
    <dbReference type="NCBI Taxonomy" id="119953"/>
    <lineage>
        <taxon>Eukaryota</taxon>
        <taxon>Fungi</taxon>
        <taxon>Dikarya</taxon>
        <taxon>Ascomycota</taxon>
        <taxon>Pezizomycotina</taxon>
        <taxon>Dothideomycetes</taxon>
        <taxon>Pleosporomycetidae</taxon>
        <taxon>Pleosporales</taxon>
        <taxon>Pleosporineae</taxon>
        <taxon>Pleosporaceae</taxon>
        <taxon>Alternaria</taxon>
        <taxon>Alternaria sect. Ulocladioides</taxon>
    </lineage>
</organism>
<reference evidence="4" key="1">
    <citation type="submission" date="2021-05" db="EMBL/GenBank/DDBJ databases">
        <authorList>
            <person name="Stam R."/>
        </authorList>
    </citation>
    <scope>NUCLEOTIDE SEQUENCE</scope>
    <source>
        <strain evidence="4">CS162</strain>
    </source>
</reference>
<dbReference type="SMART" id="SM00248">
    <property type="entry name" value="ANK"/>
    <property type="match status" value="7"/>
</dbReference>
<protein>
    <recommendedName>
        <fullName evidence="6">Ankyrin</fullName>
    </recommendedName>
</protein>
<sequence>MSSKPKSMDADMLFGMFLGATAWPHELVNSGLDVLLLAADRGSIAARGVVGTVAISYGATLDRQSQARLREWRATSAATGSLLTKRELAVSDRDTLAECEKLFQARGGYATLYGSFNTPQQHQPIAQEQKYSHLHWLANYGTPMALKSYLEEEKGFEIDVKTDTGETAVYFACARGSWEALQLLLSYEMDCLIMCTRWSISCLHWAFAFEENRQAQVVSYLVDAGARLHAMTTDPKPFPHYTSILPPGTPLHWSVATGSHTVTEALYHHGADVPARDSYHIYIYDDRVRILNKFGGPNMEAYSVPKGRIEGLFALDYAAMSRDPFIFELLLRHNVSVDINDVDEEGLSVLHRLSTSPRRRTRTGTVFCNSLFIGAPSKRHEDLTRTLEAIMKLGGDLELLTTPLITLDEHNGREVARPRYTPLMMAALGTSAELVEALLLAGAEGRCFAYGADVNHVDKNDATPLFCLPGHPMLDTVEFLLGKGADIEPGQSPVQNGRDFSIFGRLPRVGQPFNDSVDRRIKRILKMYVFSCADGAKKRRVIDESDGFGYTLLHRYARSGMQHCVRAFLSNNAPLNALNQIQQRTYEDGINVNVTWHETPLDTAAIEKERYVKAMQSDTPNTLEENLDALTKLDAVITILQAAGGIFRRHEIKRELDG</sequence>
<gene>
    <name evidence="4" type="ORF">ALTATR162_LOCUS10984</name>
</gene>
<dbReference type="OrthoDB" id="3918771at2759"/>
<name>A0A8J2IEZ0_9PLEO</name>
<evidence type="ECO:0000313" key="5">
    <source>
        <dbReference type="Proteomes" id="UP000676310"/>
    </source>
</evidence>
<dbReference type="RefSeq" id="XP_043174559.1">
    <property type="nucleotide sequence ID" value="XM_043318624.1"/>
</dbReference>
<comment type="caution">
    <text evidence="4">The sequence shown here is derived from an EMBL/GenBank/DDBJ whole genome shotgun (WGS) entry which is preliminary data.</text>
</comment>
<dbReference type="Gene3D" id="1.25.40.20">
    <property type="entry name" value="Ankyrin repeat-containing domain"/>
    <property type="match status" value="3"/>
</dbReference>
<dbReference type="Proteomes" id="UP000676310">
    <property type="component" value="Unassembled WGS sequence"/>
</dbReference>
<evidence type="ECO:0000256" key="2">
    <source>
        <dbReference type="ARBA" id="ARBA00023043"/>
    </source>
</evidence>
<dbReference type="Pfam" id="PF00023">
    <property type="entry name" value="Ank"/>
    <property type="match status" value="2"/>
</dbReference>
<dbReference type="PANTHER" id="PTHR24198">
    <property type="entry name" value="ANKYRIN REPEAT AND PROTEIN KINASE DOMAIN-CONTAINING PROTEIN"/>
    <property type="match status" value="1"/>
</dbReference>
<dbReference type="EMBL" id="CAJRGZ010000030">
    <property type="protein sequence ID" value="CAG5184588.1"/>
    <property type="molecule type" value="Genomic_DNA"/>
</dbReference>
<keyword evidence="2 3" id="KW-0040">ANK repeat</keyword>
<keyword evidence="5" id="KW-1185">Reference proteome</keyword>
<dbReference type="InterPro" id="IPR036770">
    <property type="entry name" value="Ankyrin_rpt-contain_sf"/>
</dbReference>
<evidence type="ECO:0000256" key="3">
    <source>
        <dbReference type="PROSITE-ProRule" id="PRU00023"/>
    </source>
</evidence>
<feature type="repeat" description="ANK" evidence="3">
    <location>
        <begin position="246"/>
        <end position="278"/>
    </location>
</feature>
<evidence type="ECO:0000313" key="4">
    <source>
        <dbReference type="EMBL" id="CAG5184588.1"/>
    </source>
</evidence>
<dbReference type="PROSITE" id="PS50297">
    <property type="entry name" value="ANK_REP_REGION"/>
    <property type="match status" value="1"/>
</dbReference>
<dbReference type="AlphaFoldDB" id="A0A8J2IEZ0"/>
<evidence type="ECO:0000256" key="1">
    <source>
        <dbReference type="ARBA" id="ARBA00022737"/>
    </source>
</evidence>
<proteinExistence type="predicted"/>
<dbReference type="SUPFAM" id="SSF48403">
    <property type="entry name" value="Ankyrin repeat"/>
    <property type="match status" value="1"/>
</dbReference>
<dbReference type="InterPro" id="IPR002110">
    <property type="entry name" value="Ankyrin_rpt"/>
</dbReference>